<evidence type="ECO:0000259" key="2">
    <source>
        <dbReference type="SMART" id="SM00507"/>
    </source>
</evidence>
<evidence type="ECO:0000256" key="1">
    <source>
        <dbReference type="SAM" id="MobiDB-lite"/>
    </source>
</evidence>
<dbReference type="InterPro" id="IPR003870">
    <property type="entry name" value="DUF222"/>
</dbReference>
<gene>
    <name evidence="3" type="ORF">UFOPK3376_00912</name>
</gene>
<dbReference type="AlphaFoldDB" id="A0A6J7DN77"/>
<feature type="region of interest" description="Disordered" evidence="1">
    <location>
        <begin position="165"/>
        <end position="193"/>
    </location>
</feature>
<reference evidence="3" key="1">
    <citation type="submission" date="2020-05" db="EMBL/GenBank/DDBJ databases">
        <authorList>
            <person name="Chiriac C."/>
            <person name="Salcher M."/>
            <person name="Ghai R."/>
            <person name="Kavagutti S V."/>
        </authorList>
    </citation>
    <scope>NUCLEOTIDE SEQUENCE</scope>
</reference>
<dbReference type="SMART" id="SM00507">
    <property type="entry name" value="HNHc"/>
    <property type="match status" value="1"/>
</dbReference>
<organism evidence="3">
    <name type="scientific">freshwater metagenome</name>
    <dbReference type="NCBI Taxonomy" id="449393"/>
    <lineage>
        <taxon>unclassified sequences</taxon>
        <taxon>metagenomes</taxon>
        <taxon>ecological metagenomes</taxon>
    </lineage>
</organism>
<dbReference type="Pfam" id="PF02720">
    <property type="entry name" value="DUF222"/>
    <property type="match status" value="1"/>
</dbReference>
<sequence length="436" mass="47336">MVWEVVAVSIDDLADIADSAVDAFRGLRGYQRDQAFMDVERQIRRLVALQAAMLAEVTVSYSYLDDAHHTPVSWAQAVLNSSRSTAMHHTRLAAMLAELPALAAAAAAGHVGSDQLRLLAALHSNPRCGHMLAGSEELLLQHATTLSLGDFRQVCQRWLAHADPDGAHRDHELSRDQRSVKSTSHGAGHELRAQGDALTGDIINEIIDRHAAAELDNDIADRLAMYGAEADQHPLPRTARQRRYDALLAAMLKGASTGGSGEQEPLINIFTNEPTFNHAVRNYFGRDTADDFGDPGVSERLWMCQTASGAPVDPHDLVIAALLGHIRRVVTDNCGRVIDLGRKSRLFTGAAREAVLLGGDRCCWPGCGQRGSFIQIDHLAPWAGGGGGTTSPLNGAPMCATHNRRKHHGRFTVRRDADGWHHYRPDGSEIAPRTAT</sequence>
<proteinExistence type="predicted"/>
<dbReference type="Gene3D" id="1.10.30.50">
    <property type="match status" value="1"/>
</dbReference>
<dbReference type="CDD" id="cd00085">
    <property type="entry name" value="HNHc"/>
    <property type="match status" value="1"/>
</dbReference>
<dbReference type="EMBL" id="CAFBLP010000016">
    <property type="protein sequence ID" value="CAB4872422.1"/>
    <property type="molecule type" value="Genomic_DNA"/>
</dbReference>
<dbReference type="InterPro" id="IPR003615">
    <property type="entry name" value="HNH_nuc"/>
</dbReference>
<accession>A0A6J7DN77</accession>
<name>A0A6J7DN77_9ZZZZ</name>
<feature type="compositionally biased region" description="Basic and acidic residues" evidence="1">
    <location>
        <begin position="165"/>
        <end position="179"/>
    </location>
</feature>
<evidence type="ECO:0000313" key="3">
    <source>
        <dbReference type="EMBL" id="CAB4872422.1"/>
    </source>
</evidence>
<feature type="domain" description="HNH nuclease" evidence="2">
    <location>
        <begin position="350"/>
        <end position="404"/>
    </location>
</feature>
<protein>
    <submittedName>
        <fullName evidence="3">Unannotated protein</fullName>
    </submittedName>
</protein>